<dbReference type="AlphaFoldDB" id="A0A511JH42"/>
<dbReference type="OrthoDB" id="7596142at2"/>
<dbReference type="RefSeq" id="WP_146844844.1">
    <property type="nucleotide sequence ID" value="NZ_BJWH01000003.1"/>
</dbReference>
<sequence>MNTLGQWIWMLVWFFLFFVYLVILFQIVADLIRDHALSGWWKAVWIIGLVVMPYLVALIYLIARGRTMAERQRGAFVEAKSAQDSYIRSVASGKSPADQIADAKALLDSGAIDAGEFATLKAKALA</sequence>
<keyword evidence="1" id="KW-1133">Transmembrane helix</keyword>
<comment type="caution">
    <text evidence="2">The sequence shown here is derived from an EMBL/GenBank/DDBJ whole genome shotgun (WGS) entry which is preliminary data.</text>
</comment>
<name>A0A511JH42_9CELL</name>
<keyword evidence="3" id="KW-1185">Reference proteome</keyword>
<dbReference type="EMBL" id="BJWH01000003">
    <property type="protein sequence ID" value="GEL97266.1"/>
    <property type="molecule type" value="Genomic_DNA"/>
</dbReference>
<gene>
    <name evidence="2" type="ORF">CTE05_08130</name>
</gene>
<feature type="transmembrane region" description="Helical" evidence="1">
    <location>
        <begin position="7"/>
        <end position="28"/>
    </location>
</feature>
<accession>A0A511JH42</accession>
<evidence type="ECO:0000313" key="2">
    <source>
        <dbReference type="EMBL" id="GEL97266.1"/>
    </source>
</evidence>
<protein>
    <submittedName>
        <fullName evidence="2">Membrane protein</fullName>
    </submittedName>
</protein>
<dbReference type="Proteomes" id="UP000321049">
    <property type="component" value="Unassembled WGS sequence"/>
</dbReference>
<keyword evidence="1" id="KW-0812">Transmembrane</keyword>
<evidence type="ECO:0000313" key="3">
    <source>
        <dbReference type="Proteomes" id="UP000321049"/>
    </source>
</evidence>
<proteinExistence type="predicted"/>
<feature type="transmembrane region" description="Helical" evidence="1">
    <location>
        <begin position="40"/>
        <end position="63"/>
    </location>
</feature>
<organism evidence="2 3">
    <name type="scientific">Cellulomonas terrae</name>
    <dbReference type="NCBI Taxonomy" id="311234"/>
    <lineage>
        <taxon>Bacteria</taxon>
        <taxon>Bacillati</taxon>
        <taxon>Actinomycetota</taxon>
        <taxon>Actinomycetes</taxon>
        <taxon>Micrococcales</taxon>
        <taxon>Cellulomonadaceae</taxon>
        <taxon>Cellulomonas</taxon>
    </lineage>
</organism>
<reference evidence="2 3" key="1">
    <citation type="submission" date="2019-07" db="EMBL/GenBank/DDBJ databases">
        <title>Whole genome shotgun sequence of Cellulomonas terrae NBRC 100819.</title>
        <authorList>
            <person name="Hosoyama A."/>
            <person name="Uohara A."/>
            <person name="Ohji S."/>
            <person name="Ichikawa N."/>
        </authorList>
    </citation>
    <scope>NUCLEOTIDE SEQUENCE [LARGE SCALE GENOMIC DNA]</scope>
    <source>
        <strain evidence="2 3">NBRC 100819</strain>
    </source>
</reference>
<keyword evidence="1" id="KW-0472">Membrane</keyword>
<evidence type="ECO:0000256" key="1">
    <source>
        <dbReference type="SAM" id="Phobius"/>
    </source>
</evidence>